<organism evidence="2 3">
    <name type="scientific">Armillaria borealis</name>
    <dbReference type="NCBI Taxonomy" id="47425"/>
    <lineage>
        <taxon>Eukaryota</taxon>
        <taxon>Fungi</taxon>
        <taxon>Dikarya</taxon>
        <taxon>Basidiomycota</taxon>
        <taxon>Agaricomycotina</taxon>
        <taxon>Agaricomycetes</taxon>
        <taxon>Agaricomycetidae</taxon>
        <taxon>Agaricales</taxon>
        <taxon>Marasmiineae</taxon>
        <taxon>Physalacriaceae</taxon>
        <taxon>Armillaria</taxon>
    </lineage>
</organism>
<comment type="caution">
    <text evidence="2">The sequence shown here is derived from an EMBL/GenBank/DDBJ whole genome shotgun (WGS) entry which is preliminary data.</text>
</comment>
<feature type="region of interest" description="Disordered" evidence="1">
    <location>
        <begin position="1"/>
        <end position="45"/>
    </location>
</feature>
<sequence length="162" mass="17979">MAIDVASRSRPGSKATNPKHRPHSSLLTENNMARNATEKKSSLAIHPRDEPVPVFDCRARFKLSAYHLSPANKVDPENGSIVLVIFTVGRYKELSYSVASYNVQVVLRLADPPKDFDGEKPETPLPTYLTPLEPIGILGTNADENVFAVKYDEQDDPAEKLY</sequence>
<feature type="compositionally biased region" description="Basic and acidic residues" evidence="1">
    <location>
        <begin position="36"/>
        <end position="45"/>
    </location>
</feature>
<dbReference type="Proteomes" id="UP001175226">
    <property type="component" value="Unassembled WGS sequence"/>
</dbReference>
<gene>
    <name evidence="2" type="ORF">EV421DRAFT_1743266</name>
</gene>
<evidence type="ECO:0000256" key="1">
    <source>
        <dbReference type="SAM" id="MobiDB-lite"/>
    </source>
</evidence>
<accession>A0AA39MEG9</accession>
<dbReference type="AlphaFoldDB" id="A0AA39MEG9"/>
<evidence type="ECO:0000313" key="2">
    <source>
        <dbReference type="EMBL" id="KAK0431282.1"/>
    </source>
</evidence>
<dbReference type="EMBL" id="JAUEPT010000118">
    <property type="protein sequence ID" value="KAK0431282.1"/>
    <property type="molecule type" value="Genomic_DNA"/>
</dbReference>
<feature type="compositionally biased region" description="Polar residues" evidence="1">
    <location>
        <begin position="25"/>
        <end position="34"/>
    </location>
</feature>
<evidence type="ECO:0000313" key="3">
    <source>
        <dbReference type="Proteomes" id="UP001175226"/>
    </source>
</evidence>
<protein>
    <submittedName>
        <fullName evidence="2">Uncharacterized protein</fullName>
    </submittedName>
</protein>
<proteinExistence type="predicted"/>
<name>A0AA39MEG9_9AGAR</name>
<reference evidence="2" key="1">
    <citation type="submission" date="2023-06" db="EMBL/GenBank/DDBJ databases">
        <authorList>
            <consortium name="Lawrence Berkeley National Laboratory"/>
            <person name="Ahrendt S."/>
            <person name="Sahu N."/>
            <person name="Indic B."/>
            <person name="Wong-Bajracharya J."/>
            <person name="Merenyi Z."/>
            <person name="Ke H.-M."/>
            <person name="Monk M."/>
            <person name="Kocsube S."/>
            <person name="Drula E."/>
            <person name="Lipzen A."/>
            <person name="Balint B."/>
            <person name="Henrissat B."/>
            <person name="Andreopoulos B."/>
            <person name="Martin F.M."/>
            <person name="Harder C.B."/>
            <person name="Rigling D."/>
            <person name="Ford K.L."/>
            <person name="Foster G.D."/>
            <person name="Pangilinan J."/>
            <person name="Papanicolaou A."/>
            <person name="Barry K."/>
            <person name="LaButti K."/>
            <person name="Viragh M."/>
            <person name="Koriabine M."/>
            <person name="Yan M."/>
            <person name="Riley R."/>
            <person name="Champramary S."/>
            <person name="Plett K.L."/>
            <person name="Tsai I.J."/>
            <person name="Slot J."/>
            <person name="Sipos G."/>
            <person name="Plett J."/>
            <person name="Nagy L.G."/>
            <person name="Grigoriev I.V."/>
        </authorList>
    </citation>
    <scope>NUCLEOTIDE SEQUENCE</scope>
    <source>
        <strain evidence="2">FPL87.14</strain>
    </source>
</reference>
<keyword evidence="3" id="KW-1185">Reference proteome</keyword>